<dbReference type="EMBL" id="CP119316">
    <property type="protein sequence ID" value="WEK45844.1"/>
    <property type="molecule type" value="Genomic_DNA"/>
</dbReference>
<proteinExistence type="predicted"/>
<evidence type="ECO:0000313" key="2">
    <source>
        <dbReference type="EMBL" id="WEK45844.1"/>
    </source>
</evidence>
<evidence type="ECO:0008006" key="4">
    <source>
        <dbReference type="Google" id="ProtNLM"/>
    </source>
</evidence>
<evidence type="ECO:0000256" key="1">
    <source>
        <dbReference type="SAM" id="MobiDB-lite"/>
    </source>
</evidence>
<evidence type="ECO:0000313" key="3">
    <source>
        <dbReference type="Proteomes" id="UP001218362"/>
    </source>
</evidence>
<protein>
    <recommendedName>
        <fullName evidence="4">DUF5681 domain-containing protein</fullName>
    </recommendedName>
</protein>
<dbReference type="AlphaFoldDB" id="A0AAJ5X857"/>
<accession>A0AAJ5X857</accession>
<feature type="region of interest" description="Disordered" evidence="1">
    <location>
        <begin position="1"/>
        <end position="56"/>
    </location>
</feature>
<reference evidence="2" key="1">
    <citation type="submission" date="2023-03" db="EMBL/GenBank/DDBJ databases">
        <title>Andean soil-derived lignocellulolytic bacterial consortium as a source of novel taxa and putative plastic-active enzymes.</title>
        <authorList>
            <person name="Diaz-Garcia L."/>
            <person name="Chuvochina M."/>
            <person name="Feuerriegel G."/>
            <person name="Bunk B."/>
            <person name="Sproer C."/>
            <person name="Streit W.R."/>
            <person name="Rodriguez L.M."/>
            <person name="Overmann J."/>
            <person name="Jimenez D.J."/>
        </authorList>
    </citation>
    <scope>NUCLEOTIDE SEQUENCE</scope>
    <source>
        <strain evidence="2">MAG 26</strain>
    </source>
</reference>
<name>A0AAJ5X857_9SPHN</name>
<feature type="region of interest" description="Disordered" evidence="1">
    <location>
        <begin position="245"/>
        <end position="270"/>
    </location>
</feature>
<feature type="compositionally biased region" description="Acidic residues" evidence="1">
    <location>
        <begin position="257"/>
        <end position="270"/>
    </location>
</feature>
<organism evidence="2 3">
    <name type="scientific">Candidatus Andeanibacterium colombiense</name>
    <dbReference type="NCBI Taxonomy" id="3121345"/>
    <lineage>
        <taxon>Bacteria</taxon>
        <taxon>Pseudomonadati</taxon>
        <taxon>Pseudomonadota</taxon>
        <taxon>Alphaproteobacteria</taxon>
        <taxon>Sphingomonadales</taxon>
        <taxon>Sphingomonadaceae</taxon>
        <taxon>Candidatus Andeanibacterium</taxon>
    </lineage>
</organism>
<dbReference type="Proteomes" id="UP001218362">
    <property type="component" value="Chromosome"/>
</dbReference>
<sequence length="270" mass="30432">MTAPRTPSAAEPEKRAEKKQAPFWERDPTQKVGPGSPPSEYQWPPGYCPNPAGRPRKKVVEMSVPNNATPLQQRLIAHANKVVGEVNGKPVTRIESLLIKLEAVADKEPAIAKLLMELYGEAEKAAEQSSLMALTAVLDYKEAMGPAFERAEKAGRPPPPCFPHPADIIVARDNTFTIVGPRTAEEAALLKAMIQYRDVLFFVVEEYMDIIPEFASVEKGRKYYDKHRRLFYRFHRHIPPRLYKKFPPFRTTPREGLDDESAPDPEMGEV</sequence>
<dbReference type="KEGG" id="acob:P0Y56_12520"/>
<feature type="compositionally biased region" description="Basic and acidic residues" evidence="1">
    <location>
        <begin position="11"/>
        <end position="29"/>
    </location>
</feature>
<gene>
    <name evidence="2" type="ORF">P0Y56_12520</name>
</gene>